<dbReference type="InterPro" id="IPR028939">
    <property type="entry name" value="P5C_Rdtase_cat_N"/>
</dbReference>
<dbReference type="PANTHER" id="PTHR43207:SF6">
    <property type="entry name" value="OS06G0542200 PROTEIN"/>
    <property type="match status" value="1"/>
</dbReference>
<dbReference type="GO" id="GO:0008977">
    <property type="term" value="F:prephenate dehydrogenase (NAD+) activity"/>
    <property type="evidence" value="ECO:0007669"/>
    <property type="project" value="InterPro"/>
</dbReference>
<feature type="domain" description="Prephenate/arogenate dehydrogenase" evidence="3">
    <location>
        <begin position="83"/>
        <end position="364"/>
    </location>
</feature>
<organism evidence="4 5">
    <name type="scientific">Cinnamomum micranthum f. kanehirae</name>
    <dbReference type="NCBI Taxonomy" id="337451"/>
    <lineage>
        <taxon>Eukaryota</taxon>
        <taxon>Viridiplantae</taxon>
        <taxon>Streptophyta</taxon>
        <taxon>Embryophyta</taxon>
        <taxon>Tracheophyta</taxon>
        <taxon>Spermatophyta</taxon>
        <taxon>Magnoliopsida</taxon>
        <taxon>Magnoliidae</taxon>
        <taxon>Laurales</taxon>
        <taxon>Lauraceae</taxon>
        <taxon>Cinnamomum</taxon>
    </lineage>
</organism>
<reference evidence="4 5" key="1">
    <citation type="journal article" date="2019" name="Nat. Plants">
        <title>Stout camphor tree genome fills gaps in understanding of flowering plant genome evolution.</title>
        <authorList>
            <person name="Chaw S.M."/>
            <person name="Liu Y.C."/>
            <person name="Wu Y.W."/>
            <person name="Wang H.Y."/>
            <person name="Lin C.I."/>
            <person name="Wu C.S."/>
            <person name="Ke H.M."/>
            <person name="Chang L.Y."/>
            <person name="Hsu C.Y."/>
            <person name="Yang H.T."/>
            <person name="Sudianto E."/>
            <person name="Hsu M.H."/>
            <person name="Wu K.P."/>
            <person name="Wang L.N."/>
            <person name="Leebens-Mack J.H."/>
            <person name="Tsai I.J."/>
        </authorList>
    </citation>
    <scope>NUCLEOTIDE SEQUENCE [LARGE SCALE GENOMIC DNA]</scope>
    <source>
        <strain evidence="5">cv. Chaw 1501</strain>
        <tissue evidence="4">Young leaves</tissue>
    </source>
</reference>
<dbReference type="InterPro" id="IPR036291">
    <property type="entry name" value="NAD(P)-bd_dom_sf"/>
</dbReference>
<dbReference type="PANTHER" id="PTHR43207">
    <property type="entry name" value="AROGENATE DEHYDROGENASE-RELATED"/>
    <property type="match status" value="1"/>
</dbReference>
<keyword evidence="5" id="KW-1185">Reference proteome</keyword>
<gene>
    <name evidence="4" type="ORF">CKAN_02689800</name>
</gene>
<dbReference type="Proteomes" id="UP000283530">
    <property type="component" value="Unassembled WGS sequence"/>
</dbReference>
<dbReference type="InterPro" id="IPR003099">
    <property type="entry name" value="Prephen_DH"/>
</dbReference>
<dbReference type="GO" id="GO:0006571">
    <property type="term" value="P:tyrosine biosynthetic process"/>
    <property type="evidence" value="ECO:0007669"/>
    <property type="project" value="InterPro"/>
</dbReference>
<sequence>MASFHLCSYKTTIQAQKNLAPSTPFFNNQADLYTHLTIPNHPKSNNFNHLRLRTLPHKMTQIFNHMDKSIFNPSSTTIHEDPLKIGIIGFGNFGQFIAKALKRQGHNVLATSRSDYSDYCKENGMEFFSNMDAMCEEQPDVILVCSSILSTESVMRKIPMHKLKPDTIFADVLSVKQYPRNLFLECAHTPCLARRVGKNSWAGLPFVYDKVRITGNSAQDRKCAQFLSIFENEGCRMVEMSCEEHDRHAAGSQFITHTIGRILSHLDLESTPINTKGYETLLQLTENTVSDSFDLYYGLFMYNVNATEQASHPHLLKLALLFCIENLDRAFETVKQKLFGRLHDILRKQIVERVPVQGLPPKTREPNPTPYFLPNNEKMKDLTSFARPPPPQQNNQDPLATTIPKDAQVASRQ</sequence>
<dbReference type="InterPro" id="IPR059064">
    <property type="entry name" value="TYRAAT2_C"/>
</dbReference>
<dbReference type="OrthoDB" id="2414662at2759"/>
<evidence type="ECO:0000313" key="5">
    <source>
        <dbReference type="Proteomes" id="UP000283530"/>
    </source>
</evidence>
<dbReference type="InterPro" id="IPR045011">
    <property type="entry name" value="TYRAAT1/2"/>
</dbReference>
<keyword evidence="1" id="KW-0560">Oxidoreductase</keyword>
<evidence type="ECO:0000256" key="1">
    <source>
        <dbReference type="ARBA" id="ARBA00023002"/>
    </source>
</evidence>
<dbReference type="SUPFAM" id="SSF51735">
    <property type="entry name" value="NAD(P)-binding Rossmann-fold domains"/>
    <property type="match status" value="1"/>
</dbReference>
<evidence type="ECO:0000313" key="4">
    <source>
        <dbReference type="EMBL" id="RWR97464.1"/>
    </source>
</evidence>
<feature type="region of interest" description="Disordered" evidence="2">
    <location>
        <begin position="357"/>
        <end position="413"/>
    </location>
</feature>
<dbReference type="STRING" id="337451.A0A3S3NRX7"/>
<dbReference type="EMBL" id="QPKB01000013">
    <property type="protein sequence ID" value="RWR97464.1"/>
    <property type="molecule type" value="Genomic_DNA"/>
</dbReference>
<accession>A0A3S3NRX7</accession>
<dbReference type="Gene3D" id="3.40.50.720">
    <property type="entry name" value="NAD(P)-binding Rossmann-like Domain"/>
    <property type="match status" value="1"/>
</dbReference>
<dbReference type="GO" id="GO:0004665">
    <property type="term" value="F:prephenate dehydrogenase (NADP+) activity"/>
    <property type="evidence" value="ECO:0007669"/>
    <property type="project" value="InterPro"/>
</dbReference>
<dbReference type="AlphaFoldDB" id="A0A3S3NRX7"/>
<proteinExistence type="predicted"/>
<dbReference type="Pfam" id="PF03807">
    <property type="entry name" value="F420_oxidored"/>
    <property type="match status" value="1"/>
</dbReference>
<dbReference type="GO" id="GO:0033730">
    <property type="term" value="F:arogenate dehydrogenase (NADP+) activity"/>
    <property type="evidence" value="ECO:0007669"/>
    <property type="project" value="InterPro"/>
</dbReference>
<name>A0A3S3NRX7_9MAGN</name>
<dbReference type="Pfam" id="PF26213">
    <property type="entry name" value="TYRAAT1_C"/>
    <property type="match status" value="1"/>
</dbReference>
<evidence type="ECO:0000256" key="2">
    <source>
        <dbReference type="SAM" id="MobiDB-lite"/>
    </source>
</evidence>
<comment type="caution">
    <text evidence="4">The sequence shown here is derived from an EMBL/GenBank/DDBJ whole genome shotgun (WGS) entry which is preliminary data.</text>
</comment>
<evidence type="ECO:0000259" key="3">
    <source>
        <dbReference type="PROSITE" id="PS51176"/>
    </source>
</evidence>
<dbReference type="PROSITE" id="PS51176">
    <property type="entry name" value="PDH_ADH"/>
    <property type="match status" value="1"/>
</dbReference>
<protein>
    <submittedName>
        <fullName evidence="4">Arogenate dehydrogenase 2, chloroplastic-like protein</fullName>
    </submittedName>
</protein>